<protein>
    <submittedName>
        <fullName evidence="2">Uncharacterized protein</fullName>
    </submittedName>
</protein>
<name>A0A0G4MRD5_VERLO</name>
<feature type="region of interest" description="Disordered" evidence="1">
    <location>
        <begin position="1"/>
        <end position="26"/>
    </location>
</feature>
<dbReference type="EMBL" id="CVQH01024313">
    <property type="protein sequence ID" value="CRK36771.1"/>
    <property type="molecule type" value="Genomic_DNA"/>
</dbReference>
<accession>A0A0G4MRD5</accession>
<evidence type="ECO:0000256" key="1">
    <source>
        <dbReference type="SAM" id="MobiDB-lite"/>
    </source>
</evidence>
<gene>
    <name evidence="2" type="ORF">BN1708_020107</name>
</gene>
<evidence type="ECO:0000313" key="2">
    <source>
        <dbReference type="EMBL" id="CRK36771.1"/>
    </source>
</evidence>
<sequence>MPTSSRNGCTSRKLTSKTLPSTNTRN</sequence>
<reference evidence="3" key="1">
    <citation type="submission" date="2015-05" db="EMBL/GenBank/DDBJ databases">
        <authorList>
            <person name="Fogelqvist Johan"/>
        </authorList>
    </citation>
    <scope>NUCLEOTIDE SEQUENCE [LARGE SCALE GENOMIC DNA]</scope>
</reference>
<proteinExistence type="predicted"/>
<evidence type="ECO:0000313" key="3">
    <source>
        <dbReference type="Proteomes" id="UP000044602"/>
    </source>
</evidence>
<organism evidence="2 3">
    <name type="scientific">Verticillium longisporum</name>
    <name type="common">Verticillium dahliae var. longisporum</name>
    <dbReference type="NCBI Taxonomy" id="100787"/>
    <lineage>
        <taxon>Eukaryota</taxon>
        <taxon>Fungi</taxon>
        <taxon>Dikarya</taxon>
        <taxon>Ascomycota</taxon>
        <taxon>Pezizomycotina</taxon>
        <taxon>Sordariomycetes</taxon>
        <taxon>Hypocreomycetidae</taxon>
        <taxon>Glomerellales</taxon>
        <taxon>Plectosphaerellaceae</taxon>
        <taxon>Verticillium</taxon>
    </lineage>
</organism>
<dbReference type="AlphaFoldDB" id="A0A0G4MRD5"/>
<keyword evidence="3" id="KW-1185">Reference proteome</keyword>
<dbReference type="Proteomes" id="UP000044602">
    <property type="component" value="Unassembled WGS sequence"/>
</dbReference>